<dbReference type="PANTHER" id="PTHR43334">
    <property type="entry name" value="ACETATE--COA LIGASE [ADP-FORMING]"/>
    <property type="match status" value="1"/>
</dbReference>
<dbReference type="InterPro" id="IPR003781">
    <property type="entry name" value="CoA-bd"/>
</dbReference>
<dbReference type="Pfam" id="PF13549">
    <property type="entry name" value="ATP-grasp_5"/>
    <property type="match status" value="1"/>
</dbReference>
<evidence type="ECO:0000256" key="2">
    <source>
        <dbReference type="ARBA" id="ARBA00022741"/>
    </source>
</evidence>
<dbReference type="SUPFAM" id="SSF51735">
    <property type="entry name" value="NAD(P)-binding Rossmann-fold domains"/>
    <property type="match status" value="1"/>
</dbReference>
<evidence type="ECO:0000256" key="1">
    <source>
        <dbReference type="ARBA" id="ARBA00022598"/>
    </source>
</evidence>
<dbReference type="OrthoDB" id="8664175at2"/>
<dbReference type="InterPro" id="IPR051538">
    <property type="entry name" value="Acyl-CoA_Synth/Transferase"/>
</dbReference>
<dbReference type="AlphaFoldDB" id="A0A2R4XNT0"/>
<keyword evidence="2" id="KW-0547">Nucleotide-binding</keyword>
<dbReference type="Gene3D" id="3.40.50.720">
    <property type="entry name" value="NAD(P)-binding Rossmann-like Domain"/>
    <property type="match status" value="1"/>
</dbReference>
<dbReference type="Pfam" id="PF13607">
    <property type="entry name" value="Succ_CoA_lig"/>
    <property type="match status" value="1"/>
</dbReference>
<dbReference type="PANTHER" id="PTHR43334:SF1">
    <property type="entry name" value="3-HYDROXYPROPIONATE--COA LIGASE [ADP-FORMING]"/>
    <property type="match status" value="1"/>
</dbReference>
<gene>
    <name evidence="5" type="ORF">DBV39_18655</name>
</gene>
<proteinExistence type="predicted"/>
<dbReference type="Gene3D" id="3.30.1490.20">
    <property type="entry name" value="ATP-grasp fold, A domain"/>
    <property type="match status" value="1"/>
</dbReference>
<dbReference type="Gene3D" id="3.30.470.20">
    <property type="entry name" value="ATP-grasp fold, B domain"/>
    <property type="match status" value="1"/>
</dbReference>
<dbReference type="Gene3D" id="3.40.50.261">
    <property type="entry name" value="Succinyl-CoA synthetase domains"/>
    <property type="match status" value="2"/>
</dbReference>
<dbReference type="KEGG" id="boz:DBV39_18655"/>
<protein>
    <recommendedName>
        <fullName evidence="4">CoA-binding domain-containing protein</fullName>
    </recommendedName>
</protein>
<name>A0A2R4XNT0_9BURK</name>
<dbReference type="Pfam" id="PF13380">
    <property type="entry name" value="CoA_binding_2"/>
    <property type="match status" value="1"/>
</dbReference>
<dbReference type="EMBL" id="CP028901">
    <property type="protein sequence ID" value="AWB35428.1"/>
    <property type="molecule type" value="Genomic_DNA"/>
</dbReference>
<organism evidence="5 6">
    <name type="scientific">Orrella marina</name>
    <dbReference type="NCBI Taxonomy" id="2163011"/>
    <lineage>
        <taxon>Bacteria</taxon>
        <taxon>Pseudomonadati</taxon>
        <taxon>Pseudomonadota</taxon>
        <taxon>Betaproteobacteria</taxon>
        <taxon>Burkholderiales</taxon>
        <taxon>Alcaligenaceae</taxon>
        <taxon>Orrella</taxon>
    </lineage>
</organism>
<sequence>MQQMTYPEPRLTIREIMHARSVAVIGASEDESKWGGRALAILRRHTVSSEVYPVNPKASELMGLPAYKSIADCPRPVDIAMVLVPQAMILDTLEQCAKAGVGCAIVITSGFAEVGGDGHEIEARMREIARSGGMRVIGPNCIGILNAYSNMLASTAVALVEIDRAPGGTIGFTSQSGALMGSMLARGFDVGAGFSSLISLGNQCDIDINETFEYLIEDPQTRTICLYVEALRGPATFRSLLARAREAGKPVLVCKSGRSEAGEKAIQSHTASMTGAYATFEAVCRAEGAFLFENVSDMLDAAMLLSHGARLIKPSIAVFSGSGGAGALLVDALSAQGFTIAELTESTKASLRRVLPESNLQSPIDFGTLKPMGDAHPLYEDPFEYALGETMADENVGAGIVLLTSQPTMHKVAYATQKVGRKTDKPLLYVHVAGSIGDSARQVMREQGYGFVESQNDALKVFDALWQQTRMPSGVTATPVTFELPRLAGGFLSEPDARRMLEAASIPTTPWVMLKEIEEVVEHVERQGGAWVIKAVSPTLIHKSDIGAVKLNIQDGHSARQACREIAQALGSAQHSLDGYLVTRMVKADAELILGIKRDPDFGPMVVIGAGGTLVELLHDVQMMPAPVHAVQALAMIEQLKCFPLLKGWRGSRPADLAALAELIVATSQLACQDEALEEMDINPLMLVDGQFMAADARAFRRS</sequence>
<evidence type="ECO:0000259" key="4">
    <source>
        <dbReference type="SMART" id="SM00881"/>
    </source>
</evidence>
<dbReference type="InterPro" id="IPR016102">
    <property type="entry name" value="Succinyl-CoA_synth-like"/>
</dbReference>
<keyword evidence="1" id="KW-0436">Ligase</keyword>
<dbReference type="SUPFAM" id="SSF56059">
    <property type="entry name" value="Glutathione synthetase ATP-binding domain-like"/>
    <property type="match status" value="1"/>
</dbReference>
<feature type="domain" description="CoA-binding" evidence="4">
    <location>
        <begin position="16"/>
        <end position="111"/>
    </location>
</feature>
<dbReference type="SMART" id="SM00881">
    <property type="entry name" value="CoA_binding"/>
    <property type="match status" value="1"/>
</dbReference>
<reference evidence="5 6" key="1">
    <citation type="submission" date="2018-04" db="EMBL/GenBank/DDBJ databases">
        <title>Bordetella sp. HZ20 isolated from seawater.</title>
        <authorList>
            <person name="Sun C."/>
        </authorList>
    </citation>
    <scope>NUCLEOTIDE SEQUENCE [LARGE SCALE GENOMIC DNA]</scope>
    <source>
        <strain evidence="5 6">HZ20</strain>
    </source>
</reference>
<dbReference type="GO" id="GO:0005524">
    <property type="term" value="F:ATP binding"/>
    <property type="evidence" value="ECO:0007669"/>
    <property type="project" value="UniProtKB-KW"/>
</dbReference>
<evidence type="ECO:0000313" key="5">
    <source>
        <dbReference type="EMBL" id="AWB35428.1"/>
    </source>
</evidence>
<evidence type="ECO:0000313" key="6">
    <source>
        <dbReference type="Proteomes" id="UP000244571"/>
    </source>
</evidence>
<dbReference type="InterPro" id="IPR032875">
    <property type="entry name" value="Succ_CoA_lig_flav_dom"/>
</dbReference>
<dbReference type="GO" id="GO:0016874">
    <property type="term" value="F:ligase activity"/>
    <property type="evidence" value="ECO:0007669"/>
    <property type="project" value="UniProtKB-KW"/>
</dbReference>
<dbReference type="RefSeq" id="WP_108622884.1">
    <property type="nucleotide sequence ID" value="NZ_CP028901.1"/>
</dbReference>
<accession>A0A2R4XNT0</accession>
<dbReference type="InterPro" id="IPR036291">
    <property type="entry name" value="NAD(P)-bd_dom_sf"/>
</dbReference>
<dbReference type="Proteomes" id="UP000244571">
    <property type="component" value="Chromosome"/>
</dbReference>
<dbReference type="SUPFAM" id="SSF52210">
    <property type="entry name" value="Succinyl-CoA synthetase domains"/>
    <property type="match status" value="2"/>
</dbReference>
<keyword evidence="3" id="KW-0067">ATP-binding</keyword>
<dbReference type="InterPro" id="IPR013815">
    <property type="entry name" value="ATP_grasp_subdomain_1"/>
</dbReference>
<evidence type="ECO:0000256" key="3">
    <source>
        <dbReference type="ARBA" id="ARBA00022840"/>
    </source>
</evidence>
<keyword evidence="6" id="KW-1185">Reference proteome</keyword>